<dbReference type="HOGENOM" id="CLU_3122825_0_0_10"/>
<proteinExistence type="predicted"/>
<evidence type="ECO:0000313" key="1">
    <source>
        <dbReference type="EMBL" id="ADB41942.1"/>
    </source>
</evidence>
<evidence type="ECO:0000313" key="2">
    <source>
        <dbReference type="Proteomes" id="UP000002028"/>
    </source>
</evidence>
<organism evidence="1 2">
    <name type="scientific">Spirosoma linguale (strain ATCC 33905 / DSM 74 / LMG 10896 / Claus 1)</name>
    <dbReference type="NCBI Taxonomy" id="504472"/>
    <lineage>
        <taxon>Bacteria</taxon>
        <taxon>Pseudomonadati</taxon>
        <taxon>Bacteroidota</taxon>
        <taxon>Cytophagia</taxon>
        <taxon>Cytophagales</taxon>
        <taxon>Cytophagaceae</taxon>
        <taxon>Spirosoma</taxon>
    </lineage>
</organism>
<protein>
    <submittedName>
        <fullName evidence="1">Uncharacterized protein</fullName>
    </submittedName>
</protein>
<dbReference type="KEGG" id="sli:Slin_5980"/>
<dbReference type="AlphaFoldDB" id="D2QT10"/>
<dbReference type="Proteomes" id="UP000002028">
    <property type="component" value="Chromosome"/>
</dbReference>
<name>D2QT10_SPILD</name>
<dbReference type="EMBL" id="CP001769">
    <property type="protein sequence ID" value="ADB41942.1"/>
    <property type="molecule type" value="Genomic_DNA"/>
</dbReference>
<gene>
    <name evidence="1" type="ordered locus">Slin_5980</name>
</gene>
<accession>D2QT10</accession>
<sequence>MNVRLEWQYKKKEATFGLYRPAEASIDKFVVCSFQSKLINALAVRFLLIV</sequence>
<reference evidence="1 2" key="1">
    <citation type="journal article" date="2010" name="Stand. Genomic Sci.">
        <title>Complete genome sequence of Spirosoma linguale type strain (1).</title>
        <authorList>
            <person name="Lail K."/>
            <person name="Sikorski J."/>
            <person name="Saunders E."/>
            <person name="Lapidus A."/>
            <person name="Glavina Del Rio T."/>
            <person name="Copeland A."/>
            <person name="Tice H."/>
            <person name="Cheng J.-F."/>
            <person name="Lucas S."/>
            <person name="Nolan M."/>
            <person name="Bruce D."/>
            <person name="Goodwin L."/>
            <person name="Pitluck S."/>
            <person name="Ivanova N."/>
            <person name="Mavromatis K."/>
            <person name="Ovchinnikova G."/>
            <person name="Pati A."/>
            <person name="Chen A."/>
            <person name="Palaniappan K."/>
            <person name="Land M."/>
            <person name="Hauser L."/>
            <person name="Chang Y.-J."/>
            <person name="Jeffries C.D."/>
            <person name="Chain P."/>
            <person name="Brettin T."/>
            <person name="Detter J.C."/>
            <person name="Schuetze A."/>
            <person name="Rohde M."/>
            <person name="Tindall B.J."/>
            <person name="Goeker M."/>
            <person name="Bristow J."/>
            <person name="Eisen J.A."/>
            <person name="Markowitz V."/>
            <person name="Hugenholtz P."/>
            <person name="Kyrpides N.C."/>
            <person name="Klenk H.-P."/>
            <person name="Chen F."/>
        </authorList>
    </citation>
    <scope>NUCLEOTIDE SEQUENCE [LARGE SCALE GENOMIC DNA]</scope>
    <source>
        <strain evidence="2">ATCC 33905 / DSM 74 / LMG 10896 / Claus 1</strain>
    </source>
</reference>
<keyword evidence="2" id="KW-1185">Reference proteome</keyword>